<dbReference type="AlphaFoldDB" id="U5NAN0"/>
<name>U5NAN0_9BURK</name>
<accession>U5NAN0</accession>
<evidence type="ECO:0000313" key="3">
    <source>
        <dbReference type="Proteomes" id="UP000017184"/>
    </source>
</evidence>
<proteinExistence type="predicted"/>
<dbReference type="HOGENOM" id="CLU_1701043_0_0_4"/>
<dbReference type="STRING" id="946483.Cenrod_1226"/>
<keyword evidence="1" id="KW-0812">Transmembrane</keyword>
<evidence type="ECO:0000256" key="1">
    <source>
        <dbReference type="SAM" id="Phobius"/>
    </source>
</evidence>
<reference evidence="2 3" key="1">
    <citation type="journal article" date="2013" name="Genome Biol.">
        <title>Genomic analysis reveals key aspects of prokaryotic symbiosis in the phototrophic consortium "Chlorochromatium aggregatum".</title>
        <authorList>
            <person name="Liu Z."/>
            <person name="Muller J."/>
            <person name="Li T."/>
            <person name="Alvey R.M."/>
            <person name="Vogl K."/>
            <person name="Frigaard N.U."/>
            <person name="Rockwell N.C."/>
            <person name="Boyd E.S."/>
            <person name="Tomsho L.P."/>
            <person name="Schuster S.C."/>
            <person name="Henke P."/>
            <person name="Rohde M."/>
            <person name="Overmann J."/>
            <person name="Bryant D.A."/>
        </authorList>
    </citation>
    <scope>NUCLEOTIDE SEQUENCE [LARGE SCALE GENOMIC DNA]</scope>
    <source>
        <strain evidence="2">CR</strain>
    </source>
</reference>
<protein>
    <submittedName>
        <fullName evidence="2">Uncharacterized protein</fullName>
    </submittedName>
</protein>
<feature type="transmembrane region" description="Helical" evidence="1">
    <location>
        <begin position="94"/>
        <end position="114"/>
    </location>
</feature>
<evidence type="ECO:0000313" key="2">
    <source>
        <dbReference type="EMBL" id="AGX87318.1"/>
    </source>
</evidence>
<gene>
    <name evidence="2" type="ORF">Cenrod_1226</name>
</gene>
<keyword evidence="1" id="KW-1133">Transmembrane helix</keyword>
<dbReference type="KEGG" id="cbx:Cenrod_1226"/>
<keyword evidence="3" id="KW-1185">Reference proteome</keyword>
<dbReference type="EMBL" id="CP004885">
    <property type="protein sequence ID" value="AGX87318.1"/>
    <property type="molecule type" value="Genomic_DNA"/>
</dbReference>
<sequence length="154" mass="17230">MQTGQRHDKFVPTQTGDGIDFPHAGTQAICHFDKQQVTHGVPILVVERLEVIEIKQHQRTVHPRATAAGNGLYQTIVQQSTVGKLRQAVVLRTYFSRGCAIALHAAAVLGILMYRKYIPVPALRRHAHCFGSPAYRSRFLVREHSKQARTCVVP</sequence>
<dbReference type="Proteomes" id="UP000017184">
    <property type="component" value="Chromosome"/>
</dbReference>
<organism evidence="2 3">
    <name type="scientific">Candidatus Symbiobacter mobilis CR</name>
    <dbReference type="NCBI Taxonomy" id="946483"/>
    <lineage>
        <taxon>Bacteria</taxon>
        <taxon>Pseudomonadati</taxon>
        <taxon>Pseudomonadota</taxon>
        <taxon>Betaproteobacteria</taxon>
        <taxon>Burkholderiales</taxon>
        <taxon>Comamonadaceae</taxon>
    </lineage>
</organism>
<keyword evidence="1" id="KW-0472">Membrane</keyword>